<evidence type="ECO:0000256" key="2">
    <source>
        <dbReference type="ARBA" id="ARBA00022563"/>
    </source>
</evidence>
<gene>
    <name evidence="5" type="primary">ahcY</name>
    <name evidence="10" type="ORF">HC235_10765</name>
</gene>
<evidence type="ECO:0000259" key="9">
    <source>
        <dbReference type="SMART" id="SM00997"/>
    </source>
</evidence>
<dbReference type="AlphaFoldDB" id="A0A7L4PBZ6"/>
<dbReference type="PIRSF" id="PIRSF001109">
    <property type="entry name" value="Ad_hcy_hydrolase"/>
    <property type="match status" value="1"/>
</dbReference>
<evidence type="ECO:0000256" key="5">
    <source>
        <dbReference type="HAMAP-Rule" id="MF_00563"/>
    </source>
</evidence>
<evidence type="ECO:0000256" key="7">
    <source>
        <dbReference type="PIRSR" id="PIRSR001109-2"/>
    </source>
</evidence>
<dbReference type="EC" id="3.13.2.1" evidence="5"/>
<dbReference type="FunFam" id="3.40.50.720:FF:000004">
    <property type="entry name" value="Adenosylhomocysteinase"/>
    <property type="match status" value="1"/>
</dbReference>
<reference evidence="10 11" key="1">
    <citation type="journal article" date="2020" name="Nat. Commun.">
        <title>The structures of two archaeal type IV pili illuminate evolutionary relationships.</title>
        <authorList>
            <person name="Wang F."/>
            <person name="Baquero D.P."/>
            <person name="Su Z."/>
            <person name="Beltran L.C."/>
            <person name="Prangishvili D."/>
            <person name="Krupovic M."/>
            <person name="Egelman E.H."/>
        </authorList>
    </citation>
    <scope>NUCLEOTIDE SEQUENCE [LARGE SCALE GENOMIC DNA]</scope>
    <source>
        <strain evidence="10 11">2GA</strain>
    </source>
</reference>
<dbReference type="GO" id="GO:0071269">
    <property type="term" value="P:L-homocysteine biosynthetic process"/>
    <property type="evidence" value="ECO:0007669"/>
    <property type="project" value="UniProtKB-UniRule"/>
</dbReference>
<keyword evidence="5" id="KW-0963">Cytoplasm</keyword>
<dbReference type="PANTHER" id="PTHR23420">
    <property type="entry name" value="ADENOSYLHOMOCYSTEINASE"/>
    <property type="match status" value="1"/>
</dbReference>
<dbReference type="SMART" id="SM00997">
    <property type="entry name" value="AdoHcyase_NAD"/>
    <property type="match status" value="1"/>
</dbReference>
<dbReference type="GeneID" id="5054293"/>
<dbReference type="GO" id="GO:0033353">
    <property type="term" value="P:S-adenosylmethionine cycle"/>
    <property type="evidence" value="ECO:0007669"/>
    <property type="project" value="TreeGrafter"/>
</dbReference>
<keyword evidence="4 5" id="KW-0520">NAD</keyword>
<feature type="binding site" evidence="5 6">
    <location>
        <position position="170"/>
    </location>
    <ligand>
        <name>substrate</name>
    </ligand>
</feature>
<dbReference type="RefSeq" id="WP_011901136.1">
    <property type="nucleotide sequence ID" value="NZ_JAAVJF010000005.1"/>
</dbReference>
<evidence type="ECO:0000313" key="11">
    <source>
        <dbReference type="Proteomes" id="UP000554766"/>
    </source>
</evidence>
<dbReference type="SMART" id="SM00996">
    <property type="entry name" value="AdoHcyase"/>
    <property type="match status" value="1"/>
</dbReference>
<dbReference type="HAMAP" id="MF_00563">
    <property type="entry name" value="AdoHcyase"/>
    <property type="match status" value="1"/>
</dbReference>
<dbReference type="PROSITE" id="PS00738">
    <property type="entry name" value="ADOHCYASE_1"/>
    <property type="match status" value="1"/>
</dbReference>
<feature type="binding site" evidence="5">
    <location>
        <position position="205"/>
    </location>
    <ligand>
        <name>NAD(+)</name>
        <dbReference type="ChEBI" id="CHEBI:57540"/>
    </ligand>
</feature>
<feature type="binding site" evidence="5 7">
    <location>
        <begin position="171"/>
        <end position="173"/>
    </location>
    <ligand>
        <name>NAD(+)</name>
        <dbReference type="ChEBI" id="CHEBI:57540"/>
    </ligand>
</feature>
<feature type="binding site" evidence="5 6">
    <location>
        <position position="200"/>
    </location>
    <ligand>
        <name>substrate</name>
    </ligand>
</feature>
<evidence type="ECO:0000256" key="4">
    <source>
        <dbReference type="ARBA" id="ARBA00023027"/>
    </source>
</evidence>
<dbReference type="SUPFAM" id="SSF52283">
    <property type="entry name" value="Formate/glycerate dehydrogenase catalytic domain-like"/>
    <property type="match status" value="1"/>
</dbReference>
<dbReference type="UniPathway" id="UPA00314">
    <property type="reaction ID" value="UER00076"/>
</dbReference>
<dbReference type="NCBIfam" id="NF004005">
    <property type="entry name" value="PRK05476.2-3"/>
    <property type="match status" value="1"/>
</dbReference>
<feature type="binding site" evidence="5">
    <location>
        <begin position="234"/>
        <end position="239"/>
    </location>
    <ligand>
        <name>NAD(+)</name>
        <dbReference type="ChEBI" id="CHEBI:57540"/>
    </ligand>
</feature>
<feature type="binding site" evidence="7">
    <location>
        <begin position="236"/>
        <end position="241"/>
    </location>
    <ligand>
        <name>NAD(+)</name>
        <dbReference type="ChEBI" id="CHEBI:57540"/>
    </ligand>
</feature>
<dbReference type="PROSITE" id="PS00739">
    <property type="entry name" value="ADOHCYASE_2"/>
    <property type="match status" value="1"/>
</dbReference>
<comment type="cofactor">
    <cofactor evidence="5 7">
        <name>NAD(+)</name>
        <dbReference type="ChEBI" id="CHEBI:57540"/>
    </cofactor>
    <text evidence="5 7">Binds 1 NAD(+) per subunit.</text>
</comment>
<evidence type="ECO:0000256" key="8">
    <source>
        <dbReference type="RuleBase" id="RU004166"/>
    </source>
</evidence>
<dbReference type="Proteomes" id="UP000554766">
    <property type="component" value="Unassembled WGS sequence"/>
</dbReference>
<dbReference type="Gene3D" id="3.40.50.720">
    <property type="entry name" value="NAD(P)-binding Rossmann-like Domain"/>
    <property type="match status" value="1"/>
</dbReference>
<dbReference type="GO" id="GO:0005829">
    <property type="term" value="C:cytosol"/>
    <property type="evidence" value="ECO:0007669"/>
    <property type="project" value="TreeGrafter"/>
</dbReference>
<dbReference type="Pfam" id="PF05221">
    <property type="entry name" value="AdoHcyase"/>
    <property type="match status" value="1"/>
</dbReference>
<feature type="binding site" evidence="5 6">
    <location>
        <position position="125"/>
    </location>
    <ligand>
        <name>substrate</name>
    </ligand>
</feature>
<dbReference type="InterPro" id="IPR042172">
    <property type="entry name" value="Adenosylhomocyst_ase-like_sf"/>
</dbReference>
<feature type="binding site" evidence="5 7">
    <location>
        <begin position="314"/>
        <end position="316"/>
    </location>
    <ligand>
        <name>NAD(+)</name>
        <dbReference type="ChEBI" id="CHEBI:57540"/>
    </ligand>
</feature>
<dbReference type="OMA" id="YIGVTVE"/>
<dbReference type="CDD" id="cd00401">
    <property type="entry name" value="SAHH"/>
    <property type="match status" value="1"/>
</dbReference>
<comment type="subcellular location">
    <subcellularLocation>
        <location evidence="5">Cytoplasm</location>
    </subcellularLocation>
</comment>
<feature type="domain" description="S-adenosyl-L-homocysteine hydrolase NAD binding" evidence="9">
    <location>
        <begin position="205"/>
        <end position="367"/>
    </location>
</feature>
<feature type="binding site" evidence="5 6">
    <location>
        <position position="204"/>
    </location>
    <ligand>
        <name>substrate</name>
    </ligand>
</feature>
<dbReference type="Pfam" id="PF00670">
    <property type="entry name" value="AdoHcyase_NAD"/>
    <property type="match status" value="1"/>
</dbReference>
<comment type="pathway">
    <text evidence="5">Amino-acid biosynthesis; L-homocysteine biosynthesis; L-homocysteine from S-adenosyl-L-homocysteine: step 1/1.</text>
</comment>
<evidence type="ECO:0000256" key="1">
    <source>
        <dbReference type="ARBA" id="ARBA00007122"/>
    </source>
</evidence>
<dbReference type="NCBIfam" id="TIGR00936">
    <property type="entry name" value="ahcY"/>
    <property type="match status" value="1"/>
</dbReference>
<dbReference type="SUPFAM" id="SSF51735">
    <property type="entry name" value="NAD(P)-binding Rossmann-fold domains"/>
    <property type="match status" value="1"/>
</dbReference>
<dbReference type="InterPro" id="IPR015878">
    <property type="entry name" value="Ado_hCys_hydrolase_NAD-bd"/>
</dbReference>
<name>A0A7L4PBZ6_9CREN</name>
<dbReference type="PANTHER" id="PTHR23420:SF0">
    <property type="entry name" value="ADENOSYLHOMOCYSTEINASE"/>
    <property type="match status" value="1"/>
</dbReference>
<protein>
    <recommendedName>
        <fullName evidence="5">Adenosylhomocysteinase</fullName>
        <ecNumber evidence="5">3.13.2.1</ecNumber>
    </recommendedName>
    <alternativeName>
        <fullName evidence="5">S-adenosyl-L-homocysteine hydrolase</fullName>
        <shortName evidence="5">AdoHcyase</shortName>
    </alternativeName>
</protein>
<evidence type="ECO:0000256" key="6">
    <source>
        <dbReference type="PIRSR" id="PIRSR001109-1"/>
    </source>
</evidence>
<dbReference type="InterPro" id="IPR020082">
    <property type="entry name" value="S-Ado-L-homoCys_hydrolase_CS"/>
</dbReference>
<comment type="caution">
    <text evidence="10">The sequence shown here is derived from an EMBL/GenBank/DDBJ whole genome shotgun (WGS) entry which is preliminary data.</text>
</comment>
<proteinExistence type="inferred from homology"/>
<keyword evidence="3 5" id="KW-0378">Hydrolase</keyword>
<feature type="binding site" evidence="7">
    <location>
        <position position="368"/>
    </location>
    <ligand>
        <name>NAD(+)</name>
        <dbReference type="ChEBI" id="CHEBI:57540"/>
    </ligand>
</feature>
<organism evidence="10 11">
    <name type="scientific">Pyrobaculum arsenaticum</name>
    <dbReference type="NCBI Taxonomy" id="121277"/>
    <lineage>
        <taxon>Archaea</taxon>
        <taxon>Thermoproteota</taxon>
        <taxon>Thermoprotei</taxon>
        <taxon>Thermoproteales</taxon>
        <taxon>Thermoproteaceae</taxon>
        <taxon>Pyrobaculum</taxon>
    </lineage>
</organism>
<keyword evidence="2 5" id="KW-0554">One-carbon metabolism</keyword>
<dbReference type="EMBL" id="JAAVJF010000005">
    <property type="protein sequence ID" value="NYR16401.1"/>
    <property type="molecule type" value="Genomic_DNA"/>
</dbReference>
<feature type="binding site" evidence="5 7">
    <location>
        <position position="258"/>
    </location>
    <ligand>
        <name>NAD(+)</name>
        <dbReference type="ChEBI" id="CHEBI:57540"/>
    </ligand>
</feature>
<evidence type="ECO:0000256" key="3">
    <source>
        <dbReference type="ARBA" id="ARBA00022801"/>
    </source>
</evidence>
<accession>A0A7L4PBZ6</accession>
<dbReference type="InterPro" id="IPR000043">
    <property type="entry name" value="Adenosylhomocysteinase-like"/>
</dbReference>
<feature type="binding site" evidence="5">
    <location>
        <position position="293"/>
    </location>
    <ligand>
        <name>NAD(+)</name>
        <dbReference type="ChEBI" id="CHEBI:57540"/>
    </ligand>
</feature>
<feature type="binding site" evidence="5 6">
    <location>
        <position position="54"/>
    </location>
    <ligand>
        <name>substrate</name>
    </ligand>
</feature>
<evidence type="ECO:0000313" key="10">
    <source>
        <dbReference type="EMBL" id="NYR16401.1"/>
    </source>
</evidence>
<dbReference type="GO" id="GO:0006730">
    <property type="term" value="P:one-carbon metabolic process"/>
    <property type="evidence" value="ECO:0007669"/>
    <property type="project" value="UniProtKB-UniRule"/>
</dbReference>
<feature type="binding site" evidence="5 7">
    <location>
        <position position="361"/>
    </location>
    <ligand>
        <name>NAD(+)</name>
        <dbReference type="ChEBI" id="CHEBI:57540"/>
    </ligand>
</feature>
<comment type="similarity">
    <text evidence="1 5 8">Belongs to the adenosylhomocysteinase family.</text>
</comment>
<dbReference type="GO" id="GO:0004013">
    <property type="term" value="F:adenosylhomocysteinase activity"/>
    <property type="evidence" value="ECO:0007669"/>
    <property type="project" value="UniProtKB-UniRule"/>
</dbReference>
<dbReference type="Gene3D" id="3.40.50.1480">
    <property type="entry name" value="Adenosylhomocysteinase-like"/>
    <property type="match status" value="1"/>
</dbReference>
<comment type="function">
    <text evidence="5">May play a key role in the regulation of the intracellular concentration of adenosylhomocysteine.</text>
</comment>
<keyword evidence="11" id="KW-1185">Reference proteome</keyword>
<dbReference type="InterPro" id="IPR036291">
    <property type="entry name" value="NAD(P)-bd_dom_sf"/>
</dbReference>
<sequence>MPESRVRDPSLADRGREQLYWAERNMPVLMEIRKRFEKEKPLAGQVVAACLHVTKETGVLVRTLAAGGAQVVLIPSNPLSTQDDVAAALAQEGIYVYAWRGMSDREYYNAIGFALSFNPTITLDDGADLTATIHKIGYGVRDHTIDYVTEVAGPLDGGKLLSRLRGGTEETTTGVIRLRALKKAGKLLYPVIAVNESYTKYLFDNRYGTGQSTWDGVMRATNLLIAGKNVVVAGYGWVGRGIAIRARGLGARRVIVVEADPIRALEAVFDGFEVMPMDKATEVGDIFITATGNIRAINLGHIFKMKDGAVLANAGHFNVEIDVAGLERIAVAKRRIRPYLEEYALPNGRRVYLIGEGRLVNLVAAEGHPSEVMDLSFANQALAAEYIAKNNLQVDVYKLPDEIDREVARLKLKTMGIEVEELTEEQRLYISSWELGT</sequence>
<comment type="catalytic activity">
    <reaction evidence="5">
        <text>S-adenosyl-L-homocysteine + H2O = L-homocysteine + adenosine</text>
        <dbReference type="Rhea" id="RHEA:21708"/>
        <dbReference type="ChEBI" id="CHEBI:15377"/>
        <dbReference type="ChEBI" id="CHEBI:16335"/>
        <dbReference type="ChEBI" id="CHEBI:57856"/>
        <dbReference type="ChEBI" id="CHEBI:58199"/>
        <dbReference type="EC" id="3.13.2.1"/>
    </reaction>
</comment>